<feature type="region of interest" description="Disordered" evidence="3">
    <location>
        <begin position="846"/>
        <end position="878"/>
    </location>
</feature>
<evidence type="ECO:0000259" key="4">
    <source>
        <dbReference type="PROSITE" id="PS50102"/>
    </source>
</evidence>
<dbReference type="SMART" id="SM00360">
    <property type="entry name" value="RRM"/>
    <property type="match status" value="3"/>
</dbReference>
<reference evidence="5 6" key="1">
    <citation type="submission" date="2019-01" db="EMBL/GenBank/DDBJ databases">
        <title>Intercellular communication is required for trap formation in the nematode-trapping fungus Duddingtonia flagrans.</title>
        <authorList>
            <person name="Youssar L."/>
            <person name="Wernet V."/>
            <person name="Hensel N."/>
            <person name="Hildebrandt H.-G."/>
            <person name="Fischer R."/>
        </authorList>
    </citation>
    <scope>NUCLEOTIDE SEQUENCE [LARGE SCALE GENOMIC DNA]</scope>
    <source>
        <strain evidence="5 6">CBS H-5679</strain>
    </source>
</reference>
<dbReference type="PANTHER" id="PTHR10352">
    <property type="entry name" value="EUKARYOTIC TRANSLATION INITIATION FACTOR 3 SUBUNIT G"/>
    <property type="match status" value="1"/>
</dbReference>
<dbReference type="EMBL" id="SAEB01000012">
    <property type="protein sequence ID" value="RVD81785.1"/>
    <property type="molecule type" value="Genomic_DNA"/>
</dbReference>
<feature type="compositionally biased region" description="Basic and acidic residues" evidence="3">
    <location>
        <begin position="656"/>
        <end position="673"/>
    </location>
</feature>
<dbReference type="Proteomes" id="UP000283090">
    <property type="component" value="Unassembled WGS sequence"/>
</dbReference>
<name>A0A436ZSC2_ARTFL</name>
<protein>
    <recommendedName>
        <fullName evidence="4">RRM domain-containing protein</fullName>
    </recommendedName>
</protein>
<dbReference type="OrthoDB" id="439808at2759"/>
<feature type="region of interest" description="Disordered" evidence="3">
    <location>
        <begin position="1"/>
        <end position="21"/>
    </location>
</feature>
<dbReference type="RefSeq" id="XP_067487329.1">
    <property type="nucleotide sequence ID" value="XM_067639552.1"/>
</dbReference>
<feature type="region of interest" description="Disordered" evidence="3">
    <location>
        <begin position="956"/>
        <end position="1001"/>
    </location>
</feature>
<feature type="region of interest" description="Disordered" evidence="3">
    <location>
        <begin position="1338"/>
        <end position="1366"/>
    </location>
</feature>
<dbReference type="Pfam" id="PF00076">
    <property type="entry name" value="RRM_1"/>
    <property type="match status" value="1"/>
</dbReference>
<evidence type="ECO:0000256" key="2">
    <source>
        <dbReference type="PROSITE-ProRule" id="PRU00176"/>
    </source>
</evidence>
<dbReference type="VEuPathDB" id="FungiDB:DFL_009633"/>
<dbReference type="GO" id="GO:0003723">
    <property type="term" value="F:RNA binding"/>
    <property type="evidence" value="ECO:0007669"/>
    <property type="project" value="UniProtKB-UniRule"/>
</dbReference>
<proteinExistence type="predicted"/>
<feature type="region of interest" description="Disordered" evidence="3">
    <location>
        <begin position="105"/>
        <end position="178"/>
    </location>
</feature>
<feature type="region of interest" description="Disordered" evidence="3">
    <location>
        <begin position="1392"/>
        <end position="1418"/>
    </location>
</feature>
<dbReference type="GeneID" id="93591944"/>
<feature type="compositionally biased region" description="Polar residues" evidence="3">
    <location>
        <begin position="846"/>
        <end position="866"/>
    </location>
</feature>
<feature type="region of interest" description="Disordered" evidence="3">
    <location>
        <begin position="631"/>
        <end position="711"/>
    </location>
</feature>
<feature type="compositionally biased region" description="Polar residues" evidence="3">
    <location>
        <begin position="1120"/>
        <end position="1141"/>
    </location>
</feature>
<dbReference type="InterPro" id="IPR012677">
    <property type="entry name" value="Nucleotide-bd_a/b_plait_sf"/>
</dbReference>
<feature type="region of interest" description="Disordered" evidence="3">
    <location>
        <begin position="1027"/>
        <end position="1059"/>
    </location>
</feature>
<feature type="compositionally biased region" description="Polar residues" evidence="3">
    <location>
        <begin position="965"/>
        <end position="975"/>
    </location>
</feature>
<dbReference type="STRING" id="97331.A0A436ZSC2"/>
<feature type="region of interest" description="Disordered" evidence="3">
    <location>
        <begin position="890"/>
        <end position="929"/>
    </location>
</feature>
<feature type="region of interest" description="Disordered" evidence="3">
    <location>
        <begin position="1120"/>
        <end position="1228"/>
    </location>
</feature>
<dbReference type="PROSITE" id="PS50102">
    <property type="entry name" value="RRM"/>
    <property type="match status" value="1"/>
</dbReference>
<feature type="domain" description="RRM" evidence="4">
    <location>
        <begin position="537"/>
        <end position="616"/>
    </location>
</feature>
<dbReference type="SUPFAM" id="SSF54928">
    <property type="entry name" value="RNA-binding domain, RBD"/>
    <property type="match status" value="2"/>
</dbReference>
<feature type="compositionally biased region" description="Low complexity" evidence="3">
    <location>
        <begin position="1402"/>
        <end position="1418"/>
    </location>
</feature>
<keyword evidence="6" id="KW-1185">Reference proteome</keyword>
<evidence type="ECO:0000313" key="6">
    <source>
        <dbReference type="Proteomes" id="UP000283090"/>
    </source>
</evidence>
<dbReference type="InterPro" id="IPR000504">
    <property type="entry name" value="RRM_dom"/>
</dbReference>
<keyword evidence="1 2" id="KW-0694">RNA-binding</keyword>
<feature type="region of interest" description="Disordered" evidence="3">
    <location>
        <begin position="262"/>
        <end position="311"/>
    </location>
</feature>
<evidence type="ECO:0000256" key="1">
    <source>
        <dbReference type="ARBA" id="ARBA00022884"/>
    </source>
</evidence>
<gene>
    <name evidence="5" type="ORF">DFL_009633</name>
</gene>
<feature type="compositionally biased region" description="Basic and acidic residues" evidence="3">
    <location>
        <begin position="976"/>
        <end position="986"/>
    </location>
</feature>
<sequence length="1418" mass="157337">MQQPNEGLPPKPMGGRRFPDREPQNERLMIHIANIPPMMPEDIVKQAATQFGPVKGFFKVNRHHEKAYEYAPCFGFLTFEHEDSVTRALDAGWVFVGETRLSLNARRPREHRNQGPPRTHGDFRIAGLPNGPRTLPDRPPSVRGQAQVPVHTRKQSDSLQFENKGPFPGPPRGNRASSSTCTIYGLPEKFQVQDLTERGNSFGRVINTHIFEYKDRDGRRFGTINFDSSNVAEEFYNKEDGQIWNGCAVKITFEPFNVARRNNAPPFRSTNPGPQSFHRHEQRPFEGPKPFPNRNRGPRYPPNNGTGRFKQHRSFQHHDNGYQPQFQGQNQQGYPAEQQFYDPQMMAYPQQFQPQYPQAVNHHVVGQSHYGSGLVSPPLPYDQQMPPHGIQGPYQSPPLVNQHGMHPMHGSQIPCSGPTEYPHRFDAHRNITVGDSPISKHSSASNDTTGVFKISGETSMAVPTSHSDIHGRPLIISPRHYRQAGYHYGGHISENVRPLNIHHVQQTQQMQVVETTPAEPPTLPVTVPETKDPEDPSNIFIKNIDDDLISKPEHLEEYCKKFGEVVSISLPAYSNGLIKGFGFVKFTTPEAALKAKEELNLRIVGRKRLFVSFAETSDHRHSRLAKFYDQTSTIQSEGQSEGQSEKSPPDPLIQRVCDRARTPEKTVQVDEGMKNTSSVPQPDGDATIDTPVEKSADEQSNVKQSEAPKDTPVQEKIEELPVESVIAVGKATEIQSLKESPLEVTSPEQKDKVEAAKKIDAEQKVSTSINLNELRDLLEAEMNRARGKSIGRRLTPEEAMKLDPAIISVERPENAVISNGSLTAPTPSNLSNETKEDRLKLVLKGLQTSDPNDNSIQRASPDNHQPTIPGRKRLSDSERKELGEGILEALKANGKKSEDNKEGFPPPLTRSDTRNSSGSSGSRVSQEEFSEALKEKFGLKIPSTIRATEVMDAVDKYVESRNSTREPSPTTNNEEPTAKQDDDNTKAEASNIVAPAPSRKVSIRQITHSAVIENKSELVEDQKAQVEENKTMTAVPEESQENIAKDETNEASRPVQSQPPTLAAISTETPDVVPNVVTNVAPTEISVPISTEVSTVPMCAPGAGQNAPQAIPVLDTDEQSAYYSETASSSRRSRPTLQSQHPYGELSKHPRNYAGNQGQTDSTHRQGHGNGGMTPPPHSKYSRSAEHPQGFQGFHSHHNEQYNPQVGPNFGPHSPSGLHPPTMIHDRPCPQPQCQPAFAPFVPIPDMSHLFQGHIDARMQQMGQMPGQMPGHMPFYDPTMYNGQYGYPGDNNGFTPPPFPQFFGGGPAGMYPHPPQWANNGNNGPSMGPHPQGGFMYPPPHRYSPPHGHHHQSTSPPRTNHMDQPHPNRVFQEHGQHPQMQQQFGGLMFQDQGMQGGPPPQFHGQGQYHPPHGGVSSF</sequence>
<comment type="caution">
    <text evidence="5">The sequence shown here is derived from an EMBL/GenBank/DDBJ whole genome shotgun (WGS) entry which is preliminary data.</text>
</comment>
<accession>A0A436ZSC2</accession>
<evidence type="ECO:0000256" key="3">
    <source>
        <dbReference type="SAM" id="MobiDB-lite"/>
    </source>
</evidence>
<dbReference type="Gene3D" id="3.30.70.330">
    <property type="match status" value="3"/>
</dbReference>
<organism evidence="5 6">
    <name type="scientific">Arthrobotrys flagrans</name>
    <name type="common">Nematode-trapping fungus</name>
    <name type="synonym">Trichothecium flagrans</name>
    <dbReference type="NCBI Taxonomy" id="97331"/>
    <lineage>
        <taxon>Eukaryota</taxon>
        <taxon>Fungi</taxon>
        <taxon>Dikarya</taxon>
        <taxon>Ascomycota</taxon>
        <taxon>Pezizomycotina</taxon>
        <taxon>Orbiliomycetes</taxon>
        <taxon>Orbiliales</taxon>
        <taxon>Orbiliaceae</taxon>
        <taxon>Arthrobotrys</taxon>
    </lineage>
</organism>
<dbReference type="InterPro" id="IPR035979">
    <property type="entry name" value="RBD_domain_sf"/>
</dbReference>
<feature type="region of interest" description="Disordered" evidence="3">
    <location>
        <begin position="517"/>
        <end position="538"/>
    </location>
</feature>
<dbReference type="CDD" id="cd00590">
    <property type="entry name" value="RRM_SF"/>
    <property type="match status" value="2"/>
</dbReference>
<evidence type="ECO:0000313" key="5">
    <source>
        <dbReference type="EMBL" id="RVD81785.1"/>
    </source>
</evidence>